<organism evidence="1 2">
    <name type="scientific">Plantactinospora siamensis</name>
    <dbReference type="NCBI Taxonomy" id="555372"/>
    <lineage>
        <taxon>Bacteria</taxon>
        <taxon>Bacillati</taxon>
        <taxon>Actinomycetota</taxon>
        <taxon>Actinomycetes</taxon>
        <taxon>Micromonosporales</taxon>
        <taxon>Micromonosporaceae</taxon>
        <taxon>Plantactinospora</taxon>
    </lineage>
</organism>
<sequence length="465" mass="46918">MPSPVLVATPSPVDGPVITEQSSGDIGTGTVTFRLSTGFAWYSGGMSVTVTDIGRCGKDTSLRLGADNAQSVTIYPNGPDLTVLVGRPSSRKCRGELRFDGVSVHALHTGSGTVSYAGTARITGIPTGTILSQVHTGPGPVGVGWGGSVYGNSGQPGGSRIPMQIDDARVPGVGLGVSDWTSYAIQADGTVLGWGRYADGANESQVPVLVQGVTDAAAVTGGSYDNLALRRDGSVLTWSATTAPTVVSGVSGAVAVEAYDRTFFAVQGDGTLMAWGAGDAGQLGTGTRTSSATPMAVPGLTGVVAVSACEYTVLALTADGSVWQWGWDGQTFNPDGSGALVTPPQRVAGLPPAKAIAAGYLFGLMVGQDGTVWGWGRNNNGELGDGTTITPTAPVRAAGLAGIDQIASLGSSSYAVASDGTAYEWGGPSTDPAVASIVRQPTPIWGVDRVRSILAGNGTVLATVE</sequence>
<evidence type="ECO:0000313" key="2">
    <source>
        <dbReference type="Proteomes" id="UP001589894"/>
    </source>
</evidence>
<dbReference type="Proteomes" id="UP001589894">
    <property type="component" value="Unassembled WGS sequence"/>
</dbReference>
<dbReference type="Pfam" id="PF13540">
    <property type="entry name" value="RCC1_2"/>
    <property type="match status" value="1"/>
</dbReference>
<dbReference type="Gene3D" id="2.130.10.30">
    <property type="entry name" value="Regulator of chromosome condensation 1/beta-lactamase-inhibitor protein II"/>
    <property type="match status" value="2"/>
</dbReference>
<name>A0ABV6NR15_9ACTN</name>
<dbReference type="SUPFAM" id="SSF50985">
    <property type="entry name" value="RCC1/BLIP-II"/>
    <property type="match status" value="1"/>
</dbReference>
<comment type="caution">
    <text evidence="1">The sequence shown here is derived from an EMBL/GenBank/DDBJ whole genome shotgun (WGS) entry which is preliminary data.</text>
</comment>
<evidence type="ECO:0000313" key="1">
    <source>
        <dbReference type="EMBL" id="MFC0563221.1"/>
    </source>
</evidence>
<proteinExistence type="predicted"/>
<dbReference type="PROSITE" id="PS50012">
    <property type="entry name" value="RCC1_3"/>
    <property type="match status" value="2"/>
</dbReference>
<dbReference type="EMBL" id="JBHLUE010000002">
    <property type="protein sequence ID" value="MFC0563221.1"/>
    <property type="molecule type" value="Genomic_DNA"/>
</dbReference>
<protein>
    <submittedName>
        <fullName evidence="1">RCC1 domain-containing protein</fullName>
    </submittedName>
</protein>
<dbReference type="Pfam" id="PF00415">
    <property type="entry name" value="RCC1"/>
    <property type="match status" value="1"/>
</dbReference>
<dbReference type="RefSeq" id="WP_377335541.1">
    <property type="nucleotide sequence ID" value="NZ_JBHLUE010000002.1"/>
</dbReference>
<gene>
    <name evidence="1" type="ORF">ACFFHU_03440</name>
</gene>
<dbReference type="InterPro" id="IPR009091">
    <property type="entry name" value="RCC1/BLIP-II"/>
</dbReference>
<keyword evidence="2" id="KW-1185">Reference proteome</keyword>
<dbReference type="InterPro" id="IPR051553">
    <property type="entry name" value="Ran_GTPase-activating"/>
</dbReference>
<dbReference type="InterPro" id="IPR000408">
    <property type="entry name" value="Reg_chr_condens"/>
</dbReference>
<dbReference type="PANTHER" id="PTHR45982:SF1">
    <property type="entry name" value="REGULATOR OF CHROMOSOME CONDENSATION"/>
    <property type="match status" value="1"/>
</dbReference>
<dbReference type="PANTHER" id="PTHR45982">
    <property type="entry name" value="REGULATOR OF CHROMOSOME CONDENSATION"/>
    <property type="match status" value="1"/>
</dbReference>
<reference evidence="1 2" key="1">
    <citation type="submission" date="2024-09" db="EMBL/GenBank/DDBJ databases">
        <authorList>
            <person name="Sun Q."/>
            <person name="Mori K."/>
        </authorList>
    </citation>
    <scope>NUCLEOTIDE SEQUENCE [LARGE SCALE GENOMIC DNA]</scope>
    <source>
        <strain evidence="1 2">TBRC 2205</strain>
    </source>
</reference>
<accession>A0ABV6NR15</accession>